<protein>
    <submittedName>
        <fullName evidence="2">(African queen) hypothetical protein</fullName>
    </submittedName>
</protein>
<dbReference type="OrthoDB" id="7465541at2759"/>
<evidence type="ECO:0000313" key="2">
    <source>
        <dbReference type="EMBL" id="CAG9566204.1"/>
    </source>
</evidence>
<gene>
    <name evidence="2" type="ORF">DCHRY22_LOCUS6898</name>
</gene>
<proteinExistence type="predicted"/>
<accession>A0A8J2VSJ4</accession>
<comment type="caution">
    <text evidence="2">The sequence shown here is derived from an EMBL/GenBank/DDBJ whole genome shotgun (WGS) entry which is preliminary data.</text>
</comment>
<name>A0A8J2VSJ4_9NEOP</name>
<reference evidence="2" key="1">
    <citation type="submission" date="2021-09" db="EMBL/GenBank/DDBJ databases">
        <authorList>
            <person name="Martin H S."/>
        </authorList>
    </citation>
    <scope>NUCLEOTIDE SEQUENCE</scope>
</reference>
<dbReference type="Proteomes" id="UP000789524">
    <property type="component" value="Unassembled WGS sequence"/>
</dbReference>
<feature type="region of interest" description="Disordered" evidence="1">
    <location>
        <begin position="291"/>
        <end position="324"/>
    </location>
</feature>
<evidence type="ECO:0000313" key="3">
    <source>
        <dbReference type="Proteomes" id="UP000789524"/>
    </source>
</evidence>
<keyword evidence="3" id="KW-1185">Reference proteome</keyword>
<dbReference type="EMBL" id="CAKASE010000056">
    <property type="protein sequence ID" value="CAG9566204.1"/>
    <property type="molecule type" value="Genomic_DNA"/>
</dbReference>
<organism evidence="2 3">
    <name type="scientific">Danaus chrysippus</name>
    <name type="common">African queen</name>
    <dbReference type="NCBI Taxonomy" id="151541"/>
    <lineage>
        <taxon>Eukaryota</taxon>
        <taxon>Metazoa</taxon>
        <taxon>Ecdysozoa</taxon>
        <taxon>Arthropoda</taxon>
        <taxon>Hexapoda</taxon>
        <taxon>Insecta</taxon>
        <taxon>Pterygota</taxon>
        <taxon>Neoptera</taxon>
        <taxon>Endopterygota</taxon>
        <taxon>Lepidoptera</taxon>
        <taxon>Glossata</taxon>
        <taxon>Ditrysia</taxon>
        <taxon>Papilionoidea</taxon>
        <taxon>Nymphalidae</taxon>
        <taxon>Danainae</taxon>
        <taxon>Danaini</taxon>
        <taxon>Danaina</taxon>
        <taxon>Danaus</taxon>
        <taxon>Anosia</taxon>
    </lineage>
</organism>
<evidence type="ECO:0000256" key="1">
    <source>
        <dbReference type="SAM" id="MobiDB-lite"/>
    </source>
</evidence>
<dbReference type="AlphaFoldDB" id="A0A8J2VSJ4"/>
<sequence length="324" mass="35825">MDQSRERIRRIPLDGDGAVHVDRLTHAREYNASSGNSYDGEMCDSEKIKCGRSVRRGEVRRGEVTANNYTEQTYRRDVAGNKNIEVKTCPRGNKRHRAGTRVAAEITIDVGVLCTGTIKYGRSGAGGGGRIILTGPLPTPLPLTNISLMIKTFISEPWTQYFPGHVTRTMSDIPSRLHTLNVYTGSESTTSAKHSCDRDVHVNITETFAKVDICQSLFSPASAECRLIYTDDLWNSYHPDVPLPSRDAKESRSPNNTHLSIRAYSYDSTEYSSNIKIVDEKFDSRKYVRQESTGVGARGEGATTTTNGPPAPLVRLVHSQQSSV</sequence>